<dbReference type="Pfam" id="PF19711">
    <property type="entry name" value="DUF6207"/>
    <property type="match status" value="1"/>
</dbReference>
<comment type="caution">
    <text evidence="1">The sequence shown here is derived from an EMBL/GenBank/DDBJ whole genome shotgun (WGS) entry which is preliminary data.</text>
</comment>
<dbReference type="Proteomes" id="UP001500909">
    <property type="component" value="Unassembled WGS sequence"/>
</dbReference>
<organism evidence="1 2">
    <name type="scientific">Streptomyces olivaceiscleroticus</name>
    <dbReference type="NCBI Taxonomy" id="68245"/>
    <lineage>
        <taxon>Bacteria</taxon>
        <taxon>Bacillati</taxon>
        <taxon>Actinomycetota</taxon>
        <taxon>Actinomycetes</taxon>
        <taxon>Kitasatosporales</taxon>
        <taxon>Streptomycetaceae</taxon>
        <taxon>Streptomyces</taxon>
    </lineage>
</organism>
<gene>
    <name evidence="1" type="ORF">GCM10010361_18250</name>
</gene>
<dbReference type="RefSeq" id="WP_346094412.1">
    <property type="nucleotide sequence ID" value="NZ_BAAABY010000011.1"/>
</dbReference>
<protein>
    <submittedName>
        <fullName evidence="1">Uncharacterized protein</fullName>
    </submittedName>
</protein>
<reference evidence="1 2" key="1">
    <citation type="journal article" date="2019" name="Int. J. Syst. Evol. Microbiol.">
        <title>The Global Catalogue of Microorganisms (GCM) 10K type strain sequencing project: providing services to taxonomists for standard genome sequencing and annotation.</title>
        <authorList>
            <consortium name="The Broad Institute Genomics Platform"/>
            <consortium name="The Broad Institute Genome Sequencing Center for Infectious Disease"/>
            <person name="Wu L."/>
            <person name="Ma J."/>
        </authorList>
    </citation>
    <scope>NUCLEOTIDE SEQUENCE [LARGE SCALE GENOMIC DNA]</scope>
    <source>
        <strain evidence="1 2">JCM 4805</strain>
    </source>
</reference>
<dbReference type="InterPro" id="IPR045775">
    <property type="entry name" value="DUF6207"/>
</dbReference>
<sequence length="70" mass="7509">MKAISHLPEPGFVVLEVTAADEQTAAAAAQAASDLWWSSGPSAPYRTPGEEGVRVRLYADTRRAPDGQQR</sequence>
<keyword evidence="2" id="KW-1185">Reference proteome</keyword>
<proteinExistence type="predicted"/>
<evidence type="ECO:0000313" key="1">
    <source>
        <dbReference type="EMBL" id="GAA0454527.1"/>
    </source>
</evidence>
<name>A0ABN0ZPB3_9ACTN</name>
<accession>A0ABN0ZPB3</accession>
<dbReference type="EMBL" id="BAAABY010000011">
    <property type="protein sequence ID" value="GAA0454527.1"/>
    <property type="molecule type" value="Genomic_DNA"/>
</dbReference>
<evidence type="ECO:0000313" key="2">
    <source>
        <dbReference type="Proteomes" id="UP001500909"/>
    </source>
</evidence>